<protein>
    <submittedName>
        <fullName evidence="2">Uncharacterized protein</fullName>
    </submittedName>
</protein>
<accession>A0A7C9CGL8</accession>
<name>A0A7C9CGL8_OPUST</name>
<dbReference type="EMBL" id="GISG01006964">
    <property type="protein sequence ID" value="MBA4615323.1"/>
    <property type="molecule type" value="Transcribed_RNA"/>
</dbReference>
<feature type="region of interest" description="Disordered" evidence="1">
    <location>
        <begin position="57"/>
        <end position="85"/>
    </location>
</feature>
<reference evidence="2" key="1">
    <citation type="journal article" date="2013" name="J. Plant Res.">
        <title>Effect of fungi and light on seed germination of three Opuntia species from semiarid lands of central Mexico.</title>
        <authorList>
            <person name="Delgado-Sanchez P."/>
            <person name="Jimenez-Bremont J.F."/>
            <person name="Guerrero-Gonzalez Mde L."/>
            <person name="Flores J."/>
        </authorList>
    </citation>
    <scope>NUCLEOTIDE SEQUENCE</scope>
    <source>
        <tissue evidence="2">Cladode</tissue>
    </source>
</reference>
<feature type="compositionally biased region" description="Basic and acidic residues" evidence="1">
    <location>
        <begin position="57"/>
        <end position="78"/>
    </location>
</feature>
<sequence length="127" mass="14701">MKKNGTSPFTTESHLVRVSYKETRRRAQTEGSMVPENCCGWMENQSTHKVAMEKVARIGPTEHEPRGKEKSRRAEHPRRTNKTSRIWRFTHDRLGRMKPKAEGEALNVQMEIRMSKTAAELGIHDQD</sequence>
<reference evidence="2" key="2">
    <citation type="submission" date="2020-07" db="EMBL/GenBank/DDBJ databases">
        <authorList>
            <person name="Vera ALvarez R."/>
            <person name="Arias-Moreno D.M."/>
            <person name="Jimenez-Jacinto V."/>
            <person name="Jimenez-Bremont J.F."/>
            <person name="Swaminathan K."/>
            <person name="Moose S.P."/>
            <person name="Guerrero-Gonzalez M.L."/>
            <person name="Marino-Ramirez L."/>
            <person name="Landsman D."/>
            <person name="Rodriguez-Kessler M."/>
            <person name="Delgado-Sanchez P."/>
        </authorList>
    </citation>
    <scope>NUCLEOTIDE SEQUENCE</scope>
    <source>
        <tissue evidence="2">Cladode</tissue>
    </source>
</reference>
<organism evidence="2">
    <name type="scientific">Opuntia streptacantha</name>
    <name type="common">Prickly pear cactus</name>
    <name type="synonym">Opuntia cardona</name>
    <dbReference type="NCBI Taxonomy" id="393608"/>
    <lineage>
        <taxon>Eukaryota</taxon>
        <taxon>Viridiplantae</taxon>
        <taxon>Streptophyta</taxon>
        <taxon>Embryophyta</taxon>
        <taxon>Tracheophyta</taxon>
        <taxon>Spermatophyta</taxon>
        <taxon>Magnoliopsida</taxon>
        <taxon>eudicotyledons</taxon>
        <taxon>Gunneridae</taxon>
        <taxon>Pentapetalae</taxon>
        <taxon>Caryophyllales</taxon>
        <taxon>Cactineae</taxon>
        <taxon>Cactaceae</taxon>
        <taxon>Opuntioideae</taxon>
        <taxon>Opuntia</taxon>
    </lineage>
</organism>
<evidence type="ECO:0000313" key="2">
    <source>
        <dbReference type="EMBL" id="MBA4615323.1"/>
    </source>
</evidence>
<dbReference type="AlphaFoldDB" id="A0A7C9CGL8"/>
<evidence type="ECO:0000256" key="1">
    <source>
        <dbReference type="SAM" id="MobiDB-lite"/>
    </source>
</evidence>
<proteinExistence type="predicted"/>